<dbReference type="GO" id="GO:0015250">
    <property type="term" value="F:water channel activity"/>
    <property type="evidence" value="ECO:0007669"/>
    <property type="project" value="TreeGrafter"/>
</dbReference>
<dbReference type="GO" id="GO:0005886">
    <property type="term" value="C:plasma membrane"/>
    <property type="evidence" value="ECO:0007669"/>
    <property type="project" value="TreeGrafter"/>
</dbReference>
<reference evidence="8" key="1">
    <citation type="submission" date="2021-02" db="EMBL/GenBank/DDBJ databases">
        <authorList>
            <person name="Dougan E. K."/>
            <person name="Rhodes N."/>
            <person name="Thang M."/>
            <person name="Chan C."/>
        </authorList>
    </citation>
    <scope>NUCLEOTIDE SEQUENCE</scope>
</reference>
<dbReference type="Pfam" id="PF00230">
    <property type="entry name" value="MIP"/>
    <property type="match status" value="1"/>
</dbReference>
<evidence type="ECO:0000256" key="7">
    <source>
        <dbReference type="SAM" id="Phobius"/>
    </source>
</evidence>
<dbReference type="OrthoDB" id="3222at2759"/>
<dbReference type="PRINTS" id="PR00783">
    <property type="entry name" value="MINTRINSICP"/>
</dbReference>
<dbReference type="EMBL" id="CAJNDS010002294">
    <property type="protein sequence ID" value="CAE7415524.1"/>
    <property type="molecule type" value="Genomic_DNA"/>
</dbReference>
<evidence type="ECO:0000256" key="6">
    <source>
        <dbReference type="RuleBase" id="RU000477"/>
    </source>
</evidence>
<evidence type="ECO:0000256" key="5">
    <source>
        <dbReference type="ARBA" id="ARBA00023136"/>
    </source>
</evidence>
<name>A0A812R352_9DINO</name>
<dbReference type="AlphaFoldDB" id="A0A812R352"/>
<dbReference type="InterPro" id="IPR023271">
    <property type="entry name" value="Aquaporin-like"/>
</dbReference>
<dbReference type="PANTHER" id="PTHR19139:SF199">
    <property type="entry name" value="MIP17260P"/>
    <property type="match status" value="1"/>
</dbReference>
<evidence type="ECO:0000256" key="3">
    <source>
        <dbReference type="ARBA" id="ARBA00022692"/>
    </source>
</evidence>
<organism evidence="8 9">
    <name type="scientific">Symbiodinium natans</name>
    <dbReference type="NCBI Taxonomy" id="878477"/>
    <lineage>
        <taxon>Eukaryota</taxon>
        <taxon>Sar</taxon>
        <taxon>Alveolata</taxon>
        <taxon>Dinophyceae</taxon>
        <taxon>Suessiales</taxon>
        <taxon>Symbiodiniaceae</taxon>
        <taxon>Symbiodinium</taxon>
    </lineage>
</organism>
<dbReference type="Gene3D" id="1.20.1080.10">
    <property type="entry name" value="Glycerol uptake facilitator protein"/>
    <property type="match status" value="2"/>
</dbReference>
<dbReference type="PANTHER" id="PTHR19139">
    <property type="entry name" value="AQUAPORIN TRANSPORTER"/>
    <property type="match status" value="1"/>
</dbReference>
<accession>A0A812R352</accession>
<dbReference type="Proteomes" id="UP000604046">
    <property type="component" value="Unassembled WGS sequence"/>
</dbReference>
<keyword evidence="9" id="KW-1185">Reference proteome</keyword>
<keyword evidence="6" id="KW-0813">Transport</keyword>
<comment type="caution">
    <text evidence="8">The sequence shown here is derived from an EMBL/GenBank/DDBJ whole genome shotgun (WGS) entry which is preliminary data.</text>
</comment>
<keyword evidence="5 7" id="KW-0472">Membrane</keyword>
<feature type="transmembrane region" description="Helical" evidence="7">
    <location>
        <begin position="267"/>
        <end position="290"/>
    </location>
</feature>
<protein>
    <submittedName>
        <fullName evidence="8">AqpB protein</fullName>
    </submittedName>
</protein>
<comment type="subcellular location">
    <subcellularLocation>
        <location evidence="1">Membrane</location>
        <topology evidence="1">Multi-pass membrane protein</topology>
    </subcellularLocation>
</comment>
<sequence>MLNPAIALGLPFISHESNVMYGIAYALAELLGAFLGTQLFTILRAGSEDCCCNVEEHLEICMPRISARLLGEGLGTFAVVLTFGLNVIGNSEATAWSTAAALTSMIYALGKISGGYFNPAVTLAVVLSGRSKCSVVDGCAYCGVQAAGAVVAAIIVAFYRFAAPNLWQPLTLPSWQEYGVATVGISEGVFTFVLAYVVLACSTVTVLPAGKTRQNFYFGLAVGFCVMTGGFTVGPVTGGMLNPAVSVGVVTLGLFEEQIMQARRLLLAVAVCLKLTAFQCTGGLMAAVVFRITHPSEYSKAPLLGQ</sequence>
<evidence type="ECO:0000256" key="2">
    <source>
        <dbReference type="ARBA" id="ARBA00006175"/>
    </source>
</evidence>
<feature type="transmembrane region" description="Helical" evidence="7">
    <location>
        <begin position="139"/>
        <end position="159"/>
    </location>
</feature>
<evidence type="ECO:0000256" key="4">
    <source>
        <dbReference type="ARBA" id="ARBA00022989"/>
    </source>
</evidence>
<evidence type="ECO:0000313" key="9">
    <source>
        <dbReference type="Proteomes" id="UP000604046"/>
    </source>
</evidence>
<feature type="transmembrane region" description="Helical" evidence="7">
    <location>
        <begin position="179"/>
        <end position="204"/>
    </location>
</feature>
<comment type="similarity">
    <text evidence="2 6">Belongs to the MIP/aquaporin (TC 1.A.8) family.</text>
</comment>
<feature type="transmembrane region" description="Helical" evidence="7">
    <location>
        <begin position="20"/>
        <end position="40"/>
    </location>
</feature>
<feature type="transmembrane region" description="Helical" evidence="7">
    <location>
        <begin position="108"/>
        <end position="127"/>
    </location>
</feature>
<keyword evidence="4 7" id="KW-1133">Transmembrane helix</keyword>
<evidence type="ECO:0000256" key="1">
    <source>
        <dbReference type="ARBA" id="ARBA00004141"/>
    </source>
</evidence>
<feature type="transmembrane region" description="Helical" evidence="7">
    <location>
        <begin position="216"/>
        <end position="233"/>
    </location>
</feature>
<proteinExistence type="inferred from homology"/>
<feature type="transmembrane region" description="Helical" evidence="7">
    <location>
        <begin position="69"/>
        <end position="88"/>
    </location>
</feature>
<dbReference type="InterPro" id="IPR034294">
    <property type="entry name" value="Aquaporin_transptr"/>
</dbReference>
<gene>
    <name evidence="8" type="primary">aqpB</name>
    <name evidence="8" type="ORF">SNAT2548_LOCUS22588</name>
</gene>
<evidence type="ECO:0000313" key="8">
    <source>
        <dbReference type="EMBL" id="CAE7415524.1"/>
    </source>
</evidence>
<dbReference type="SUPFAM" id="SSF81338">
    <property type="entry name" value="Aquaporin-like"/>
    <property type="match status" value="1"/>
</dbReference>
<dbReference type="InterPro" id="IPR000425">
    <property type="entry name" value="MIP"/>
</dbReference>
<keyword evidence="3 6" id="KW-0812">Transmembrane</keyword>